<sequence>MEIRAHPVVRIENKILSSIRGENILKLIRRYRVNTFIDSNPREKIPSFQDLLNYISFGVYKLPGKPWELKYTYKDIRGTTKILLHNEYNPGRPTLIFHHGLGILNQIQLKVFTNDILIKKFNIFSIKAANHASQKEIRSKCLNSFMNLALTITASVLAMDEIINFNKNNSNKKTIVVGVSLGGIVASLHYFYFNSADLYFPIIAYPNLGEIILNINLKDLVANYKIFTKNKSLKKSFTIPESLKNKPKSKIFPIIAEHDEIMEFNKAKRFWNDYNLTVYETGHYSIFIKIKEIRKLIVDKTFN</sequence>
<keyword evidence="1" id="KW-0472">Membrane</keyword>
<dbReference type="EMBL" id="LBVL01000011">
    <property type="protein sequence ID" value="KKQ84983.1"/>
    <property type="molecule type" value="Genomic_DNA"/>
</dbReference>
<gene>
    <name evidence="2" type="ORF">UT08_C0011G0001</name>
</gene>
<protein>
    <submittedName>
        <fullName evidence="2">Uncharacterized protein</fullName>
    </submittedName>
</protein>
<keyword evidence="1" id="KW-0812">Transmembrane</keyword>
<comment type="caution">
    <text evidence="2">The sequence shown here is derived from an EMBL/GenBank/DDBJ whole genome shotgun (WGS) entry which is preliminary data.</text>
</comment>
<organism evidence="2 3">
    <name type="scientific">Candidatus Woesebacteria bacterium GW2011_GWB1_38_8</name>
    <dbReference type="NCBI Taxonomy" id="1618570"/>
    <lineage>
        <taxon>Bacteria</taxon>
        <taxon>Candidatus Woeseibacteriota</taxon>
    </lineage>
</organism>
<dbReference type="Gene3D" id="3.40.50.1820">
    <property type="entry name" value="alpha/beta hydrolase"/>
    <property type="match status" value="1"/>
</dbReference>
<name>A0A0G0KZ72_9BACT</name>
<dbReference type="STRING" id="1618570.UT08_C0011G0001"/>
<proteinExistence type="predicted"/>
<evidence type="ECO:0000256" key="1">
    <source>
        <dbReference type="SAM" id="Phobius"/>
    </source>
</evidence>
<dbReference type="AlphaFoldDB" id="A0A0G0KZ72"/>
<dbReference type="InterPro" id="IPR029058">
    <property type="entry name" value="AB_hydrolase_fold"/>
</dbReference>
<keyword evidence="1" id="KW-1133">Transmembrane helix</keyword>
<dbReference type="SUPFAM" id="SSF53474">
    <property type="entry name" value="alpha/beta-Hydrolases"/>
    <property type="match status" value="1"/>
</dbReference>
<reference evidence="2 3" key="1">
    <citation type="journal article" date="2015" name="Nature">
        <title>rRNA introns, odd ribosomes, and small enigmatic genomes across a large radiation of phyla.</title>
        <authorList>
            <person name="Brown C.T."/>
            <person name="Hug L.A."/>
            <person name="Thomas B.C."/>
            <person name="Sharon I."/>
            <person name="Castelle C.J."/>
            <person name="Singh A."/>
            <person name="Wilkins M.J."/>
            <person name="Williams K.H."/>
            <person name="Banfield J.F."/>
        </authorList>
    </citation>
    <scope>NUCLEOTIDE SEQUENCE [LARGE SCALE GENOMIC DNA]</scope>
</reference>
<evidence type="ECO:0000313" key="3">
    <source>
        <dbReference type="Proteomes" id="UP000034081"/>
    </source>
</evidence>
<accession>A0A0G0KZ72</accession>
<evidence type="ECO:0000313" key="2">
    <source>
        <dbReference type="EMBL" id="KKQ84983.1"/>
    </source>
</evidence>
<feature type="transmembrane region" description="Helical" evidence="1">
    <location>
        <begin position="198"/>
        <end position="217"/>
    </location>
</feature>
<feature type="transmembrane region" description="Helical" evidence="1">
    <location>
        <begin position="175"/>
        <end position="192"/>
    </location>
</feature>
<dbReference type="Proteomes" id="UP000034081">
    <property type="component" value="Unassembled WGS sequence"/>
</dbReference>